<keyword evidence="1" id="KW-0862">Zinc</keyword>
<accession>A0A0B6ZF85</accession>
<sequence>RFCQKCNAYFTTVEELETHLEKRHSVSNPQTAKVMSEEAREKIVSNPSFRDPGRYLPPLV</sequence>
<feature type="region of interest" description="Disordered" evidence="2">
    <location>
        <begin position="21"/>
        <end position="50"/>
    </location>
</feature>
<evidence type="ECO:0000256" key="1">
    <source>
        <dbReference type="PROSITE-ProRule" id="PRU00042"/>
    </source>
</evidence>
<name>A0A0B6ZF85_9EUPU</name>
<feature type="non-terminal residue" evidence="4">
    <location>
        <position position="1"/>
    </location>
</feature>
<dbReference type="GO" id="GO:0008270">
    <property type="term" value="F:zinc ion binding"/>
    <property type="evidence" value="ECO:0007669"/>
    <property type="project" value="UniProtKB-KW"/>
</dbReference>
<proteinExistence type="predicted"/>
<dbReference type="PROSITE" id="PS00028">
    <property type="entry name" value="ZINC_FINGER_C2H2_1"/>
    <property type="match status" value="1"/>
</dbReference>
<gene>
    <name evidence="4" type="primary">ORF61734</name>
</gene>
<organism evidence="4">
    <name type="scientific">Arion vulgaris</name>
    <dbReference type="NCBI Taxonomy" id="1028688"/>
    <lineage>
        <taxon>Eukaryota</taxon>
        <taxon>Metazoa</taxon>
        <taxon>Spiralia</taxon>
        <taxon>Lophotrochozoa</taxon>
        <taxon>Mollusca</taxon>
        <taxon>Gastropoda</taxon>
        <taxon>Heterobranchia</taxon>
        <taxon>Euthyneura</taxon>
        <taxon>Panpulmonata</taxon>
        <taxon>Eupulmonata</taxon>
        <taxon>Stylommatophora</taxon>
        <taxon>Helicina</taxon>
        <taxon>Arionoidea</taxon>
        <taxon>Arionidae</taxon>
        <taxon>Arion</taxon>
    </lineage>
</organism>
<keyword evidence="1" id="KW-0479">Metal-binding</keyword>
<evidence type="ECO:0000259" key="3">
    <source>
        <dbReference type="PROSITE" id="PS50157"/>
    </source>
</evidence>
<reference evidence="4" key="1">
    <citation type="submission" date="2014-12" db="EMBL/GenBank/DDBJ databases">
        <title>Insight into the proteome of Arion vulgaris.</title>
        <authorList>
            <person name="Aradska J."/>
            <person name="Bulat T."/>
            <person name="Smidak R."/>
            <person name="Sarate P."/>
            <person name="Gangsoo J."/>
            <person name="Sialana F."/>
            <person name="Bilban M."/>
            <person name="Lubec G."/>
        </authorList>
    </citation>
    <scope>NUCLEOTIDE SEQUENCE</scope>
    <source>
        <tissue evidence="4">Skin</tissue>
    </source>
</reference>
<keyword evidence="1" id="KW-0863">Zinc-finger</keyword>
<dbReference type="AlphaFoldDB" id="A0A0B6ZF85"/>
<protein>
    <recommendedName>
        <fullName evidence="3">C2H2-type domain-containing protein</fullName>
    </recommendedName>
</protein>
<evidence type="ECO:0000256" key="2">
    <source>
        <dbReference type="SAM" id="MobiDB-lite"/>
    </source>
</evidence>
<feature type="domain" description="C2H2-type" evidence="3">
    <location>
        <begin position="1"/>
        <end position="29"/>
    </location>
</feature>
<evidence type="ECO:0000313" key="4">
    <source>
        <dbReference type="EMBL" id="CEK67203.1"/>
    </source>
</evidence>
<dbReference type="EMBL" id="HACG01020338">
    <property type="protein sequence ID" value="CEK67203.1"/>
    <property type="molecule type" value="Transcribed_RNA"/>
</dbReference>
<dbReference type="InterPro" id="IPR013087">
    <property type="entry name" value="Znf_C2H2_type"/>
</dbReference>
<dbReference type="PROSITE" id="PS50157">
    <property type="entry name" value="ZINC_FINGER_C2H2_2"/>
    <property type="match status" value="1"/>
</dbReference>